<accession>A0A420KGP5</accession>
<evidence type="ECO:0000259" key="4">
    <source>
        <dbReference type="PROSITE" id="PS01124"/>
    </source>
</evidence>
<dbReference type="RefSeq" id="WP_094435706.1">
    <property type="nucleotide sequence ID" value="NZ_NKDB02000001.1"/>
</dbReference>
<keyword evidence="3" id="KW-0804">Transcription</keyword>
<evidence type="ECO:0000256" key="2">
    <source>
        <dbReference type="ARBA" id="ARBA00023125"/>
    </source>
</evidence>
<dbReference type="Pfam" id="PF12833">
    <property type="entry name" value="HTH_18"/>
    <property type="match status" value="1"/>
</dbReference>
<dbReference type="EMBL" id="NKDB02000001">
    <property type="protein sequence ID" value="RKJ99115.1"/>
    <property type="molecule type" value="Genomic_DNA"/>
</dbReference>
<evidence type="ECO:0000256" key="3">
    <source>
        <dbReference type="ARBA" id="ARBA00023163"/>
    </source>
</evidence>
<dbReference type="AlphaFoldDB" id="A0A420KGP5"/>
<organism evidence="5 6">
    <name type="scientific">Alicycliphilus denitrificans</name>
    <dbReference type="NCBI Taxonomy" id="179636"/>
    <lineage>
        <taxon>Bacteria</taxon>
        <taxon>Pseudomonadati</taxon>
        <taxon>Pseudomonadota</taxon>
        <taxon>Betaproteobacteria</taxon>
        <taxon>Burkholderiales</taxon>
        <taxon>Comamonadaceae</taxon>
        <taxon>Alicycliphilus</taxon>
    </lineage>
</organism>
<dbReference type="InterPro" id="IPR018060">
    <property type="entry name" value="HTH_AraC"/>
</dbReference>
<evidence type="ECO:0000313" key="6">
    <source>
        <dbReference type="Proteomes" id="UP000216225"/>
    </source>
</evidence>
<gene>
    <name evidence="5" type="ORF">CE154_005070</name>
</gene>
<dbReference type="PANTHER" id="PTHR47893:SF1">
    <property type="entry name" value="REGULATORY PROTEIN PCHR"/>
    <property type="match status" value="1"/>
</dbReference>
<dbReference type="PANTHER" id="PTHR47893">
    <property type="entry name" value="REGULATORY PROTEIN PCHR"/>
    <property type="match status" value="1"/>
</dbReference>
<dbReference type="InterPro" id="IPR009057">
    <property type="entry name" value="Homeodomain-like_sf"/>
</dbReference>
<dbReference type="GO" id="GO:0003700">
    <property type="term" value="F:DNA-binding transcription factor activity"/>
    <property type="evidence" value="ECO:0007669"/>
    <property type="project" value="InterPro"/>
</dbReference>
<dbReference type="PROSITE" id="PS01124">
    <property type="entry name" value="HTH_ARAC_FAMILY_2"/>
    <property type="match status" value="1"/>
</dbReference>
<comment type="caution">
    <text evidence="5">The sequence shown here is derived from an EMBL/GenBank/DDBJ whole genome shotgun (WGS) entry which is preliminary data.</text>
</comment>
<dbReference type="SMART" id="SM00342">
    <property type="entry name" value="HTH_ARAC"/>
    <property type="match status" value="1"/>
</dbReference>
<evidence type="ECO:0000313" key="5">
    <source>
        <dbReference type="EMBL" id="RKJ99115.1"/>
    </source>
</evidence>
<dbReference type="InterPro" id="IPR018062">
    <property type="entry name" value="HTH_AraC-typ_CS"/>
</dbReference>
<evidence type="ECO:0000256" key="1">
    <source>
        <dbReference type="ARBA" id="ARBA00023015"/>
    </source>
</evidence>
<sequence length="321" mass="34951">MHGIPSCATPAGAGAPARCVVTPGCLPAEPALRAHLAHTRRLRPGLLLHWDDAHEQEDLIAQTELDAGLRIVLLLEGAVDVSYGSRQVALSSARGGASAALVALAERDQLTRRARRGVYSRRVNLNLGPAWLAQAGTACGVLEDFMRRHLDMRRWQMSPRAVAIAEQIVHPPQLEPLLQSIYLESRALELAGEALATLHRHPSAPPPPAPAALRPREHQRLRELHAFLGSGQADGLSLDEIARHAGVNANTLQRQFRAVFGTTVFDYLRECRLLRARRALEHDGVTVGQAAMVAGYTSAANFATAYKRRFGHAPKLARSRI</sequence>
<reference evidence="5 6" key="1">
    <citation type="submission" date="2018-09" db="EMBL/GenBank/DDBJ databases">
        <title>Genome comparison of Alicycliphilus sp. BQ1, a polyurethanolytic bacterium, with its closest phylogenetic relatives Alicycliphilus denitrificans BC and K601, unable to attack polyurethane.</title>
        <authorList>
            <person name="Loza-Tavera H."/>
            <person name="Lozano L."/>
            <person name="Cevallos M."/>
            <person name="Maya-Lucas O."/>
            <person name="Garcia-Mena J."/>
            <person name="Hernandez J."/>
        </authorList>
    </citation>
    <scope>NUCLEOTIDE SEQUENCE [LARGE SCALE GENOMIC DNA]</scope>
    <source>
        <strain evidence="5 6">BQ1</strain>
    </source>
</reference>
<dbReference type="PROSITE" id="PS00041">
    <property type="entry name" value="HTH_ARAC_FAMILY_1"/>
    <property type="match status" value="1"/>
</dbReference>
<dbReference type="Proteomes" id="UP000216225">
    <property type="component" value="Unassembled WGS sequence"/>
</dbReference>
<name>A0A420KGP5_9BURK</name>
<keyword evidence="1" id="KW-0805">Transcription regulation</keyword>
<dbReference type="Gene3D" id="1.10.10.60">
    <property type="entry name" value="Homeodomain-like"/>
    <property type="match status" value="1"/>
</dbReference>
<dbReference type="GO" id="GO:0043565">
    <property type="term" value="F:sequence-specific DNA binding"/>
    <property type="evidence" value="ECO:0007669"/>
    <property type="project" value="InterPro"/>
</dbReference>
<keyword evidence="2" id="KW-0238">DNA-binding</keyword>
<proteinExistence type="predicted"/>
<feature type="domain" description="HTH araC/xylS-type" evidence="4">
    <location>
        <begin position="222"/>
        <end position="320"/>
    </location>
</feature>
<dbReference type="InterPro" id="IPR053142">
    <property type="entry name" value="PchR_regulatory_protein"/>
</dbReference>
<dbReference type="SUPFAM" id="SSF46689">
    <property type="entry name" value="Homeodomain-like"/>
    <property type="match status" value="2"/>
</dbReference>
<protein>
    <submittedName>
        <fullName evidence="5">AraC family transcriptional regulator</fullName>
    </submittedName>
</protein>